<sequence length="144" mass="16612">MASKRRNRFEKNTKREATEIDTSDPHNLFQMMSSNEQEIASLLPAFMFDNDDDIYALSITRLRRLGSSLSMLAQDCNLVSKEVDLRIIRLFLISEGLPQADQEIIELLRAILRNDVRPKQTLCKFCEREDSLKKYMASIGIVRG</sequence>
<dbReference type="AlphaFoldDB" id="A0ABD0YSE3"/>
<keyword evidence="3" id="KW-1185">Reference proteome</keyword>
<feature type="compositionally biased region" description="Basic and acidic residues" evidence="1">
    <location>
        <begin position="9"/>
        <end position="18"/>
    </location>
</feature>
<gene>
    <name evidence="2" type="ORF">AAG570_008934</name>
</gene>
<organism evidence="2 3">
    <name type="scientific">Ranatra chinensis</name>
    <dbReference type="NCBI Taxonomy" id="642074"/>
    <lineage>
        <taxon>Eukaryota</taxon>
        <taxon>Metazoa</taxon>
        <taxon>Ecdysozoa</taxon>
        <taxon>Arthropoda</taxon>
        <taxon>Hexapoda</taxon>
        <taxon>Insecta</taxon>
        <taxon>Pterygota</taxon>
        <taxon>Neoptera</taxon>
        <taxon>Paraneoptera</taxon>
        <taxon>Hemiptera</taxon>
        <taxon>Heteroptera</taxon>
        <taxon>Panheteroptera</taxon>
        <taxon>Nepomorpha</taxon>
        <taxon>Nepidae</taxon>
        <taxon>Ranatrinae</taxon>
        <taxon>Ranatra</taxon>
    </lineage>
</organism>
<proteinExistence type="predicted"/>
<name>A0ABD0YSE3_9HEMI</name>
<dbReference type="Proteomes" id="UP001558652">
    <property type="component" value="Unassembled WGS sequence"/>
</dbReference>
<reference evidence="2 3" key="1">
    <citation type="submission" date="2024-07" db="EMBL/GenBank/DDBJ databases">
        <title>Chromosome-level genome assembly of the water stick insect Ranatra chinensis (Heteroptera: Nepidae).</title>
        <authorList>
            <person name="Liu X."/>
        </authorList>
    </citation>
    <scope>NUCLEOTIDE SEQUENCE [LARGE SCALE GENOMIC DNA]</scope>
    <source>
        <strain evidence="2">Cailab_2021Rc</strain>
        <tissue evidence="2">Muscle</tissue>
    </source>
</reference>
<evidence type="ECO:0000313" key="2">
    <source>
        <dbReference type="EMBL" id="KAL1138872.1"/>
    </source>
</evidence>
<feature type="region of interest" description="Disordered" evidence="1">
    <location>
        <begin position="1"/>
        <end position="24"/>
    </location>
</feature>
<evidence type="ECO:0000256" key="1">
    <source>
        <dbReference type="SAM" id="MobiDB-lite"/>
    </source>
</evidence>
<accession>A0ABD0YSE3</accession>
<protein>
    <submittedName>
        <fullName evidence="2">Uncharacterized protein</fullName>
    </submittedName>
</protein>
<comment type="caution">
    <text evidence="2">The sequence shown here is derived from an EMBL/GenBank/DDBJ whole genome shotgun (WGS) entry which is preliminary data.</text>
</comment>
<evidence type="ECO:0000313" key="3">
    <source>
        <dbReference type="Proteomes" id="UP001558652"/>
    </source>
</evidence>
<dbReference type="EMBL" id="JBFDAA010000003">
    <property type="protein sequence ID" value="KAL1138872.1"/>
    <property type="molecule type" value="Genomic_DNA"/>
</dbReference>